<name>A0AAW2QER9_SESRA</name>
<accession>A0AAW2QER9</accession>
<organism evidence="2">
    <name type="scientific">Sesamum radiatum</name>
    <name type="common">Black benniseed</name>
    <dbReference type="NCBI Taxonomy" id="300843"/>
    <lineage>
        <taxon>Eukaryota</taxon>
        <taxon>Viridiplantae</taxon>
        <taxon>Streptophyta</taxon>
        <taxon>Embryophyta</taxon>
        <taxon>Tracheophyta</taxon>
        <taxon>Spermatophyta</taxon>
        <taxon>Magnoliopsida</taxon>
        <taxon>eudicotyledons</taxon>
        <taxon>Gunneridae</taxon>
        <taxon>Pentapetalae</taxon>
        <taxon>asterids</taxon>
        <taxon>lamiids</taxon>
        <taxon>Lamiales</taxon>
        <taxon>Pedaliaceae</taxon>
        <taxon>Sesamum</taxon>
    </lineage>
</organism>
<protein>
    <recommendedName>
        <fullName evidence="3">RRM domain-containing protein</fullName>
    </recommendedName>
</protein>
<evidence type="ECO:0000313" key="2">
    <source>
        <dbReference type="EMBL" id="KAL0366379.1"/>
    </source>
</evidence>
<dbReference type="AlphaFoldDB" id="A0AAW2QER9"/>
<comment type="caution">
    <text evidence="2">The sequence shown here is derived from an EMBL/GenBank/DDBJ whole genome shotgun (WGS) entry which is preliminary data.</text>
</comment>
<dbReference type="EMBL" id="JACGWJ010000015">
    <property type="protein sequence ID" value="KAL0366379.1"/>
    <property type="molecule type" value="Genomic_DNA"/>
</dbReference>
<evidence type="ECO:0008006" key="3">
    <source>
        <dbReference type="Google" id="ProtNLM"/>
    </source>
</evidence>
<feature type="compositionally biased region" description="Basic residues" evidence="1">
    <location>
        <begin position="1"/>
        <end position="13"/>
    </location>
</feature>
<reference evidence="2" key="1">
    <citation type="submission" date="2020-06" db="EMBL/GenBank/DDBJ databases">
        <authorList>
            <person name="Li T."/>
            <person name="Hu X."/>
            <person name="Zhang T."/>
            <person name="Song X."/>
            <person name="Zhang H."/>
            <person name="Dai N."/>
            <person name="Sheng W."/>
            <person name="Hou X."/>
            <person name="Wei L."/>
        </authorList>
    </citation>
    <scope>NUCLEOTIDE SEQUENCE</scope>
    <source>
        <strain evidence="2">G02</strain>
        <tissue evidence="2">Leaf</tissue>
    </source>
</reference>
<sequence>MKLNRAKPKKKKPSSLLQPKPLPVHNLFVANRIRLGRKTLRISFDADSANVISGEVIFHGNTRRSAGYGFVSFNSKVEAEAEAASAA</sequence>
<gene>
    <name evidence="2" type="ORF">Sradi_3528000</name>
</gene>
<proteinExistence type="predicted"/>
<evidence type="ECO:0000256" key="1">
    <source>
        <dbReference type="SAM" id="MobiDB-lite"/>
    </source>
</evidence>
<reference evidence="2" key="2">
    <citation type="journal article" date="2024" name="Plant">
        <title>Genomic evolution and insights into agronomic trait innovations of Sesamum species.</title>
        <authorList>
            <person name="Miao H."/>
            <person name="Wang L."/>
            <person name="Qu L."/>
            <person name="Liu H."/>
            <person name="Sun Y."/>
            <person name="Le M."/>
            <person name="Wang Q."/>
            <person name="Wei S."/>
            <person name="Zheng Y."/>
            <person name="Lin W."/>
            <person name="Duan Y."/>
            <person name="Cao H."/>
            <person name="Xiong S."/>
            <person name="Wang X."/>
            <person name="Wei L."/>
            <person name="Li C."/>
            <person name="Ma Q."/>
            <person name="Ju M."/>
            <person name="Zhao R."/>
            <person name="Li G."/>
            <person name="Mu C."/>
            <person name="Tian Q."/>
            <person name="Mei H."/>
            <person name="Zhang T."/>
            <person name="Gao T."/>
            <person name="Zhang H."/>
        </authorList>
    </citation>
    <scope>NUCLEOTIDE SEQUENCE</scope>
    <source>
        <strain evidence="2">G02</strain>
    </source>
</reference>
<feature type="region of interest" description="Disordered" evidence="1">
    <location>
        <begin position="1"/>
        <end position="21"/>
    </location>
</feature>